<name>A0ACB6QKB1_9PLEO</name>
<accession>A0ACB6QKB1</accession>
<gene>
    <name evidence="1" type="ORF">BDR25DRAFT_235211</name>
</gene>
<reference evidence="1" key="1">
    <citation type="journal article" date="2020" name="Stud. Mycol.">
        <title>101 Dothideomycetes genomes: a test case for predicting lifestyles and emergence of pathogens.</title>
        <authorList>
            <person name="Haridas S."/>
            <person name="Albert R."/>
            <person name="Binder M."/>
            <person name="Bloem J."/>
            <person name="Labutti K."/>
            <person name="Salamov A."/>
            <person name="Andreopoulos B."/>
            <person name="Baker S."/>
            <person name="Barry K."/>
            <person name="Bills G."/>
            <person name="Bluhm B."/>
            <person name="Cannon C."/>
            <person name="Castanera R."/>
            <person name="Culley D."/>
            <person name="Daum C."/>
            <person name="Ezra D."/>
            <person name="Gonzalez J."/>
            <person name="Henrissat B."/>
            <person name="Kuo A."/>
            <person name="Liang C."/>
            <person name="Lipzen A."/>
            <person name="Lutzoni F."/>
            <person name="Magnuson J."/>
            <person name="Mondo S."/>
            <person name="Nolan M."/>
            <person name="Ohm R."/>
            <person name="Pangilinan J."/>
            <person name="Park H.-J."/>
            <person name="Ramirez L."/>
            <person name="Alfaro M."/>
            <person name="Sun H."/>
            <person name="Tritt A."/>
            <person name="Yoshinaga Y."/>
            <person name="Zwiers L.-H."/>
            <person name="Turgeon B."/>
            <person name="Goodwin S."/>
            <person name="Spatafora J."/>
            <person name="Crous P."/>
            <person name="Grigoriev I."/>
        </authorList>
    </citation>
    <scope>NUCLEOTIDE SEQUENCE</scope>
    <source>
        <strain evidence="1">ATCC 200398</strain>
    </source>
</reference>
<dbReference type="EMBL" id="MU003521">
    <property type="protein sequence ID" value="KAF2467373.1"/>
    <property type="molecule type" value="Genomic_DNA"/>
</dbReference>
<organism evidence="1 2">
    <name type="scientific">Lindgomyces ingoldianus</name>
    <dbReference type="NCBI Taxonomy" id="673940"/>
    <lineage>
        <taxon>Eukaryota</taxon>
        <taxon>Fungi</taxon>
        <taxon>Dikarya</taxon>
        <taxon>Ascomycota</taxon>
        <taxon>Pezizomycotina</taxon>
        <taxon>Dothideomycetes</taxon>
        <taxon>Pleosporomycetidae</taxon>
        <taxon>Pleosporales</taxon>
        <taxon>Lindgomycetaceae</taxon>
        <taxon>Lindgomyces</taxon>
    </lineage>
</organism>
<evidence type="ECO:0000313" key="1">
    <source>
        <dbReference type="EMBL" id="KAF2467373.1"/>
    </source>
</evidence>
<dbReference type="Proteomes" id="UP000799755">
    <property type="component" value="Unassembled WGS sequence"/>
</dbReference>
<keyword evidence="2" id="KW-1185">Reference proteome</keyword>
<protein>
    <submittedName>
        <fullName evidence="1">HlyIII-domain-containing protein</fullName>
    </submittedName>
</protein>
<comment type="caution">
    <text evidence="1">The sequence shown here is derived from an EMBL/GenBank/DDBJ whole genome shotgun (WGS) entry which is preliminary data.</text>
</comment>
<sequence>MAEAESPTNSDISTDPLTSTPSNSKWPQIGHWDSVPLWLRDNEFIRTGHPLPTFSLQKSFRLWFCIHNEFVNIHSHAFGSSLALAAGAVLLAKSYTPDLPPSASLPSSAGLGDRLAFAAFFGASALCFGFSAIFHTLRSHSYNVHHFWGRMDIIGINILVLGGGVSANYYALHCHTTLQRIYWITILGSCVLASSTLVVGKHRSPKWRTLRGGVFALLGLSAMLPIIHGIGRLGWVNAKQHIGAQWYLLEAISLLTGVTLFVTRLPEKLRPGSFDIWGNSHQLFHFCAVGAMVFHFFALRKGFEYVHSTSESY</sequence>
<evidence type="ECO:0000313" key="2">
    <source>
        <dbReference type="Proteomes" id="UP000799755"/>
    </source>
</evidence>
<proteinExistence type="predicted"/>